<dbReference type="AlphaFoldDB" id="A0A6I3L4M1"/>
<name>A0A6I3L4M1_9NOCA</name>
<proteinExistence type="predicted"/>
<accession>A0A6I3L4M1</accession>
<organism evidence="2 3">
    <name type="scientific">Nocardia aurantiaca</name>
    <dbReference type="NCBI Taxonomy" id="2675850"/>
    <lineage>
        <taxon>Bacteria</taxon>
        <taxon>Bacillati</taxon>
        <taxon>Actinomycetota</taxon>
        <taxon>Actinomycetes</taxon>
        <taxon>Mycobacteriales</taxon>
        <taxon>Nocardiaceae</taxon>
        <taxon>Nocardia</taxon>
    </lineage>
</organism>
<dbReference type="Proteomes" id="UP000432464">
    <property type="component" value="Unassembled WGS sequence"/>
</dbReference>
<evidence type="ECO:0000313" key="3">
    <source>
        <dbReference type="Proteomes" id="UP000432464"/>
    </source>
</evidence>
<gene>
    <name evidence="2" type="ORF">GLP40_29100</name>
</gene>
<protein>
    <submittedName>
        <fullName evidence="2">Uncharacterized protein</fullName>
    </submittedName>
</protein>
<feature type="region of interest" description="Disordered" evidence="1">
    <location>
        <begin position="1"/>
        <end position="21"/>
    </location>
</feature>
<reference evidence="2 3" key="1">
    <citation type="submission" date="2019-11" db="EMBL/GenBank/DDBJ databases">
        <title>Nocardia sp. nov. CT2-14 isolated from soil.</title>
        <authorList>
            <person name="Kanchanasin P."/>
            <person name="Tanasupawat S."/>
            <person name="Yuki M."/>
            <person name="Kudo T."/>
        </authorList>
    </citation>
    <scope>NUCLEOTIDE SEQUENCE [LARGE SCALE GENOMIC DNA]</scope>
    <source>
        <strain evidence="2 3">CT2-14</strain>
    </source>
</reference>
<dbReference type="EMBL" id="WMBB01000016">
    <property type="protein sequence ID" value="MTE16797.1"/>
    <property type="molecule type" value="Genomic_DNA"/>
</dbReference>
<keyword evidence="3" id="KW-1185">Reference proteome</keyword>
<evidence type="ECO:0000313" key="2">
    <source>
        <dbReference type="EMBL" id="MTE16797.1"/>
    </source>
</evidence>
<evidence type="ECO:0000256" key="1">
    <source>
        <dbReference type="SAM" id="MobiDB-lite"/>
    </source>
</evidence>
<feature type="compositionally biased region" description="Low complexity" evidence="1">
    <location>
        <begin position="1"/>
        <end position="12"/>
    </location>
</feature>
<sequence length="106" mass="11799">MTTPTQKQTAETEQTERLSEEVLASAKAGQRTAGEAVHKFITTVDEAIRERRDAIREDSALHALRKTLIDAGLEMSDKLITAQYEFLRSVVRDAGNVLNKAEGDKR</sequence>
<dbReference type="RefSeq" id="WP_154791212.1">
    <property type="nucleotide sequence ID" value="NZ_WMBB01000016.1"/>
</dbReference>
<comment type="caution">
    <text evidence="2">The sequence shown here is derived from an EMBL/GenBank/DDBJ whole genome shotgun (WGS) entry which is preliminary data.</text>
</comment>